<evidence type="ECO:0000256" key="4">
    <source>
        <dbReference type="ARBA" id="ARBA00022737"/>
    </source>
</evidence>
<keyword evidence="8" id="KW-1278">Translocase</keyword>
<protein>
    <recommendedName>
        <fullName evidence="8">Ion-translocating oxidoreductase complex subunit C</fullName>
        <ecNumber evidence="8">7.-.-.-</ecNumber>
    </recommendedName>
    <alternativeName>
        <fullName evidence="8">Rnf electron transport complex subunit C</fullName>
    </alternativeName>
</protein>
<evidence type="ECO:0000259" key="10">
    <source>
        <dbReference type="PROSITE" id="PS51379"/>
    </source>
</evidence>
<name>A0A7Y5ANE1_9GAMM</name>
<dbReference type="EC" id="7.-.-.-" evidence="8"/>
<dbReference type="HAMAP" id="MF_00461">
    <property type="entry name" value="RsxC_RnfC"/>
    <property type="match status" value="1"/>
</dbReference>
<keyword evidence="6 8" id="KW-0408">Iron</keyword>
<dbReference type="Gene3D" id="3.40.50.11540">
    <property type="entry name" value="NADH-ubiquinone oxidoreductase 51kDa subunit"/>
    <property type="match status" value="1"/>
</dbReference>
<evidence type="ECO:0000313" key="11">
    <source>
        <dbReference type="EMBL" id="NRQ41561.1"/>
    </source>
</evidence>
<dbReference type="InterPro" id="IPR037225">
    <property type="entry name" value="Nuo51_FMN-bd_sf"/>
</dbReference>
<feature type="compositionally biased region" description="Low complexity" evidence="9">
    <location>
        <begin position="477"/>
        <end position="490"/>
    </location>
</feature>
<comment type="similarity">
    <text evidence="8">Belongs to the 4Fe4S bacterial-type ferredoxin family. RnfC subfamily.</text>
</comment>
<dbReference type="PROSITE" id="PS00198">
    <property type="entry name" value="4FE4S_FER_1"/>
    <property type="match status" value="1"/>
</dbReference>
<keyword evidence="12" id="KW-1185">Reference proteome</keyword>
<evidence type="ECO:0000256" key="3">
    <source>
        <dbReference type="ARBA" id="ARBA00022723"/>
    </source>
</evidence>
<keyword evidence="5 8" id="KW-0249">Electron transport</keyword>
<keyword evidence="7 8" id="KW-0411">Iron-sulfur</keyword>
<dbReference type="NCBIfam" id="NF003454">
    <property type="entry name" value="PRK05035.1"/>
    <property type="match status" value="1"/>
</dbReference>
<keyword evidence="2 8" id="KW-0004">4Fe-4S</keyword>
<evidence type="ECO:0000256" key="5">
    <source>
        <dbReference type="ARBA" id="ARBA00022982"/>
    </source>
</evidence>
<evidence type="ECO:0000256" key="9">
    <source>
        <dbReference type="SAM" id="MobiDB-lite"/>
    </source>
</evidence>
<feature type="binding site" evidence="8">
    <location>
        <position position="425"/>
    </location>
    <ligand>
        <name>[4Fe-4S] cluster</name>
        <dbReference type="ChEBI" id="CHEBI:49883"/>
        <label>1</label>
    </ligand>
</feature>
<keyword evidence="8" id="KW-1003">Cell membrane</keyword>
<dbReference type="GO" id="GO:0005886">
    <property type="term" value="C:plasma membrane"/>
    <property type="evidence" value="ECO:0007669"/>
    <property type="project" value="UniProtKB-SubCell"/>
</dbReference>
<dbReference type="RefSeq" id="WP_173499799.1">
    <property type="nucleotide sequence ID" value="NZ_JABSOD010000002.1"/>
</dbReference>
<dbReference type="GO" id="GO:0046872">
    <property type="term" value="F:metal ion binding"/>
    <property type="evidence" value="ECO:0007669"/>
    <property type="project" value="UniProtKB-KW"/>
</dbReference>
<evidence type="ECO:0000313" key="12">
    <source>
        <dbReference type="Proteomes" id="UP000523161"/>
    </source>
</evidence>
<keyword evidence="8" id="KW-0997">Cell inner membrane</keyword>
<comment type="subunit">
    <text evidence="8">The complex is composed of six subunits: RnfA, RnfB, RnfC, RnfD, RnfE and RnfG.</text>
</comment>
<dbReference type="InterPro" id="IPR017900">
    <property type="entry name" value="4Fe4S_Fe_S_CS"/>
</dbReference>
<dbReference type="NCBIfam" id="TIGR01945">
    <property type="entry name" value="rnfC"/>
    <property type="match status" value="1"/>
</dbReference>
<feature type="region of interest" description="Disordered" evidence="9">
    <location>
        <begin position="533"/>
        <end position="567"/>
    </location>
</feature>
<dbReference type="Pfam" id="PF12838">
    <property type="entry name" value="Fer4_7"/>
    <property type="match status" value="1"/>
</dbReference>
<feature type="binding site" evidence="8">
    <location>
        <position position="379"/>
    </location>
    <ligand>
        <name>[4Fe-4S] cluster</name>
        <dbReference type="ChEBI" id="CHEBI:49883"/>
        <label>1</label>
    </ligand>
</feature>
<dbReference type="PROSITE" id="PS51379">
    <property type="entry name" value="4FE4S_FER_2"/>
    <property type="match status" value="2"/>
</dbReference>
<dbReference type="PANTHER" id="PTHR43034">
    <property type="entry name" value="ION-TRANSLOCATING OXIDOREDUCTASE COMPLEX SUBUNIT C"/>
    <property type="match status" value="1"/>
</dbReference>
<dbReference type="FunFam" id="3.30.70.20:FF:000044">
    <property type="entry name" value="Ion-translocating oxidoreductase complex subunit C"/>
    <property type="match status" value="1"/>
</dbReference>
<dbReference type="SUPFAM" id="SSF142019">
    <property type="entry name" value="Nqo1 FMN-binding domain-like"/>
    <property type="match status" value="1"/>
</dbReference>
<evidence type="ECO:0000256" key="6">
    <source>
        <dbReference type="ARBA" id="ARBA00023004"/>
    </source>
</evidence>
<comment type="caution">
    <text evidence="11">The sequence shown here is derived from an EMBL/GenBank/DDBJ whole genome shotgun (WGS) entry which is preliminary data.</text>
</comment>
<dbReference type="GO" id="GO:0051539">
    <property type="term" value="F:4 iron, 4 sulfur cluster binding"/>
    <property type="evidence" value="ECO:0007669"/>
    <property type="project" value="UniProtKB-KW"/>
</dbReference>
<feature type="binding site" evidence="8">
    <location>
        <position position="382"/>
    </location>
    <ligand>
        <name>[4Fe-4S] cluster</name>
        <dbReference type="ChEBI" id="CHEBI:49883"/>
        <label>1</label>
    </ligand>
</feature>
<organism evidence="11 12">
    <name type="scientific">Rheinheimera lutimaris</name>
    <dbReference type="NCBI Taxonomy" id="2740584"/>
    <lineage>
        <taxon>Bacteria</taxon>
        <taxon>Pseudomonadati</taxon>
        <taxon>Pseudomonadota</taxon>
        <taxon>Gammaproteobacteria</taxon>
        <taxon>Chromatiales</taxon>
        <taxon>Chromatiaceae</taxon>
        <taxon>Rheinheimera</taxon>
    </lineage>
</organism>
<feature type="compositionally biased region" description="Polar residues" evidence="9">
    <location>
        <begin position="597"/>
        <end position="613"/>
    </location>
</feature>
<dbReference type="GO" id="GO:0022900">
    <property type="term" value="P:electron transport chain"/>
    <property type="evidence" value="ECO:0007669"/>
    <property type="project" value="UniProtKB-UniRule"/>
</dbReference>
<feature type="binding site" evidence="8">
    <location>
        <position position="418"/>
    </location>
    <ligand>
        <name>[4Fe-4S] cluster</name>
        <dbReference type="ChEBI" id="CHEBI:49883"/>
        <label>2</label>
    </ligand>
</feature>
<gene>
    <name evidence="11" type="primary">rsxC</name>
    <name evidence="8" type="synonym">rnfC</name>
    <name evidence="11" type="ORF">HRH59_03090</name>
</gene>
<feature type="domain" description="4Fe-4S ferredoxin-type" evidence="10">
    <location>
        <begin position="406"/>
        <end position="435"/>
    </location>
</feature>
<dbReference type="InterPro" id="IPR011538">
    <property type="entry name" value="Nuo51_FMN-bd"/>
</dbReference>
<feature type="domain" description="4Fe-4S ferredoxin-type" evidence="10">
    <location>
        <begin position="366"/>
        <end position="396"/>
    </location>
</feature>
<feature type="compositionally biased region" description="Low complexity" evidence="9">
    <location>
        <begin position="587"/>
        <end position="596"/>
    </location>
</feature>
<keyword evidence="3 8" id="KW-0479">Metal-binding</keyword>
<dbReference type="GO" id="GO:0009055">
    <property type="term" value="F:electron transfer activity"/>
    <property type="evidence" value="ECO:0007669"/>
    <property type="project" value="InterPro"/>
</dbReference>
<feature type="compositionally biased region" description="Low complexity" evidence="9">
    <location>
        <begin position="538"/>
        <end position="550"/>
    </location>
</feature>
<dbReference type="InterPro" id="IPR019554">
    <property type="entry name" value="Soluble_ligand-bd"/>
</dbReference>
<dbReference type="Gene3D" id="3.30.70.20">
    <property type="match status" value="1"/>
</dbReference>
<evidence type="ECO:0000256" key="1">
    <source>
        <dbReference type="ARBA" id="ARBA00022448"/>
    </source>
</evidence>
<feature type="compositionally biased region" description="Polar residues" evidence="9">
    <location>
        <begin position="634"/>
        <end position="652"/>
    </location>
</feature>
<comment type="subcellular location">
    <subcellularLocation>
        <location evidence="8">Cell inner membrane</location>
        <topology evidence="8">Peripheral membrane protein</topology>
    </subcellularLocation>
</comment>
<feature type="binding site" evidence="8">
    <location>
        <position position="421"/>
    </location>
    <ligand>
        <name>[4Fe-4S] cluster</name>
        <dbReference type="ChEBI" id="CHEBI:49883"/>
        <label>2</label>
    </ligand>
</feature>
<dbReference type="Proteomes" id="UP000523161">
    <property type="component" value="Unassembled WGS sequence"/>
</dbReference>
<accession>A0A7Y5ANE1</accession>
<sequence>MPGVFQQIQSGKVWDFHGGIHPPARKSQTNQKPIAVLPLPDRLYIPLRQHIGVAGQLIVRVGDRVLKGQALTNADNSMAVPVHAPTSGTVLSIEPHTSPHPSALPELTLVLAPDGLDEWRQREPLNFANCDKMALLNRIQDSGIAGMGGAGFPTHLKTGVVQPVDYLIINAVECEPYITADDLLMQEAATTIVKGIDILCHLLNPKAVLIGIEDDKPIAKAAMQAACSQREHYYVRAVPTKYPSGGEKQLIQLLTNKEVPNGRRPVDIGIVMQNVGTAFAIAQAVLDDHPLISRIVTVAGDTLTQPQNVLALLGTPVSAVLDACGFAPQRQQRVIMGGPMMGFTLPDLSVPIVKTTNCILAPTAEELPAATEEMDCIRCSACADACPASLLPQQLLWYSKAKDSDKLKQYNLADCIECGACAYVCPSEIPLVQYYRVAKADIREQQRETLKAEQAKARFEARNARLEQEKQQRLERNQQLAAARQQQQQQSGGNTAVAEALARIKAKQAQAETPAADAGEANKAQILAERELKKQQAREYQQQKAQAEAKPGNTDNQQDNVPAAAGDSKAAAVAAALARAKAKKAQQHTAAAPQPAGTTPDSDSSATTETTVTPDADPRKAAIAAAIARAKAKQQLTENATADSSGNSTDSEQPAPATAAAEPVTDTSADPRKAAIAAAIARAKARKQADSENS</sequence>
<dbReference type="InterPro" id="IPR010208">
    <property type="entry name" value="Ion_transpt_RnfC/RsxC"/>
</dbReference>
<keyword evidence="8" id="KW-0472">Membrane</keyword>
<dbReference type="EMBL" id="JABSOD010000002">
    <property type="protein sequence ID" value="NRQ41561.1"/>
    <property type="molecule type" value="Genomic_DNA"/>
</dbReference>
<comment type="function">
    <text evidence="8">Part of a membrane-bound complex that couples electron transfer with translocation of ions across the membrane.</text>
</comment>
<evidence type="ECO:0000256" key="2">
    <source>
        <dbReference type="ARBA" id="ARBA00022485"/>
    </source>
</evidence>
<feature type="binding site" evidence="8">
    <location>
        <position position="376"/>
    </location>
    <ligand>
        <name>[4Fe-4S] cluster</name>
        <dbReference type="ChEBI" id="CHEBI:49883"/>
        <label>1</label>
    </ligand>
</feature>
<keyword evidence="1 8" id="KW-0813">Transport</keyword>
<dbReference type="InterPro" id="IPR026902">
    <property type="entry name" value="RnfC_N"/>
</dbReference>
<dbReference type="Pfam" id="PF13375">
    <property type="entry name" value="RnfC_N"/>
    <property type="match status" value="1"/>
</dbReference>
<proteinExistence type="inferred from homology"/>
<feature type="compositionally biased region" description="Basic and acidic residues" evidence="9">
    <location>
        <begin position="466"/>
        <end position="476"/>
    </location>
</feature>
<feature type="region of interest" description="Disordered" evidence="9">
    <location>
        <begin position="466"/>
        <end position="494"/>
    </location>
</feature>
<dbReference type="SUPFAM" id="SSF46548">
    <property type="entry name" value="alpha-helical ferredoxin"/>
    <property type="match status" value="1"/>
</dbReference>
<keyword evidence="4 8" id="KW-0677">Repeat</keyword>
<dbReference type="AlphaFoldDB" id="A0A7Y5ANE1"/>
<feature type="binding site" evidence="8">
    <location>
        <position position="415"/>
    </location>
    <ligand>
        <name>[4Fe-4S] cluster</name>
        <dbReference type="ChEBI" id="CHEBI:49883"/>
        <label>2</label>
    </ligand>
</feature>
<feature type="compositionally biased region" description="Low complexity" evidence="9">
    <location>
        <begin position="654"/>
        <end position="663"/>
    </location>
</feature>
<comment type="cofactor">
    <cofactor evidence="8">
        <name>[4Fe-4S] cluster</name>
        <dbReference type="ChEBI" id="CHEBI:49883"/>
    </cofactor>
    <text evidence="8">Binds 2 [4Fe-4S] clusters per subunit.</text>
</comment>
<dbReference type="Pfam" id="PF01512">
    <property type="entry name" value="Complex1_51K"/>
    <property type="match status" value="1"/>
</dbReference>
<feature type="binding site" evidence="8">
    <location>
        <position position="386"/>
    </location>
    <ligand>
        <name>[4Fe-4S] cluster</name>
        <dbReference type="ChEBI" id="CHEBI:49883"/>
        <label>2</label>
    </ligand>
</feature>
<evidence type="ECO:0000256" key="7">
    <source>
        <dbReference type="ARBA" id="ARBA00023014"/>
    </source>
</evidence>
<dbReference type="InterPro" id="IPR017896">
    <property type="entry name" value="4Fe4S_Fe-S-bd"/>
</dbReference>
<reference evidence="11 12" key="1">
    <citation type="submission" date="2020-06" db="EMBL/GenBank/DDBJ databases">
        <title>Rheinheimera sp. nov., a marine bacterium isolated from coastal.</title>
        <authorList>
            <person name="Yu Q."/>
            <person name="Qi Y."/>
            <person name="Pu J."/>
        </authorList>
    </citation>
    <scope>NUCLEOTIDE SEQUENCE [LARGE SCALE GENOMIC DNA]</scope>
    <source>
        <strain evidence="11 12">YQF-2</strain>
    </source>
</reference>
<feature type="region of interest" description="Disordered" evidence="9">
    <location>
        <begin position="584"/>
        <end position="694"/>
    </location>
</feature>
<evidence type="ECO:0000256" key="8">
    <source>
        <dbReference type="HAMAP-Rule" id="MF_00461"/>
    </source>
</evidence>
<dbReference type="Pfam" id="PF10531">
    <property type="entry name" value="SLBB"/>
    <property type="match status" value="1"/>
</dbReference>
<dbReference type="PANTHER" id="PTHR43034:SF2">
    <property type="entry name" value="ION-TRANSLOCATING OXIDOREDUCTASE COMPLEX SUBUNIT C"/>
    <property type="match status" value="1"/>
</dbReference>